<feature type="transmembrane region" description="Helical" evidence="7">
    <location>
        <begin position="403"/>
        <end position="420"/>
    </location>
</feature>
<dbReference type="GO" id="GO:0055085">
    <property type="term" value="P:transmembrane transport"/>
    <property type="evidence" value="ECO:0000318"/>
    <property type="project" value="GO_Central"/>
</dbReference>
<dbReference type="RefSeq" id="XP_003578426.1">
    <property type="nucleotide sequence ID" value="XM_003578378.4"/>
</dbReference>
<feature type="region of interest" description="Disordered" evidence="6">
    <location>
        <begin position="590"/>
        <end position="612"/>
    </location>
</feature>
<dbReference type="InterPro" id="IPR036259">
    <property type="entry name" value="MFS_trans_sf"/>
</dbReference>
<name>I1IG22_BRADI</name>
<keyword evidence="4 7" id="KW-1133">Transmembrane helix</keyword>
<feature type="transmembrane region" description="Helical" evidence="7">
    <location>
        <begin position="515"/>
        <end position="536"/>
    </location>
</feature>
<sequence>MDQGNKLRAQQEEGQELADQHNKAMGSMDMETTTKAAVFSDAVVHNYRGWKAMPYVIGNETFEKLGTIGTLSNMLVYLTTVYHMPSVTAATLLNVFSGTSNLATVVGAFVSDTYLGRYTTIAAATISSFLGMLILTLTAALHSLHPPSCPPNSTSCHGPSSSQLAALMASFFFLVIGAGGIRPCNLAFGADQFDPRTADGRRGIASFFNWYYFTFTIAMMLSATVIIYLQSSVNWALGLAVPALLMGLSCAVFFMGSRLYVRVRPEGSPFTSFAQVLVAAVRNRKLHLPAGAGGTRELLFDPPHQSKLVSKLAYTDQFPCLDKAAAMVAIASPEGEKKERNPWRLCTLQQVEEVKCLARIIPVWSSGIVYFIVLSQLGNYVVLQAAQTDRRITASSGFEIPQGSFVVFQMLALTFWIPVYDRLLVPAIRRLTGRSGGITLLQRIGVGLALCIATMLVSAAVEHHRRNLARTKTLMPWFWLVPQQLLAGLSEAFSAIGQIEFYYSQFPENMRSVAGALYFLGFAIASYTSGFMIMVVHRATRGRDGGPDWLAQDLDQGRVDLFYLLTAAMAAVNLVYFIACARWYRFSKPQDAPSGAGDDDDSPKKLGDAEPV</sequence>
<dbReference type="Proteomes" id="UP000008810">
    <property type="component" value="Chromosome 4"/>
</dbReference>
<organism evidence="9">
    <name type="scientific">Brachypodium distachyon</name>
    <name type="common">Purple false brome</name>
    <name type="synonym">Trachynia distachya</name>
    <dbReference type="NCBI Taxonomy" id="15368"/>
    <lineage>
        <taxon>Eukaryota</taxon>
        <taxon>Viridiplantae</taxon>
        <taxon>Streptophyta</taxon>
        <taxon>Embryophyta</taxon>
        <taxon>Tracheophyta</taxon>
        <taxon>Spermatophyta</taxon>
        <taxon>Magnoliopsida</taxon>
        <taxon>Liliopsida</taxon>
        <taxon>Poales</taxon>
        <taxon>Poaceae</taxon>
        <taxon>BOP clade</taxon>
        <taxon>Pooideae</taxon>
        <taxon>Stipodae</taxon>
        <taxon>Brachypodieae</taxon>
        <taxon>Brachypodium</taxon>
    </lineage>
</organism>
<dbReference type="HOGENOM" id="CLU_009313_4_2_1"/>
<evidence type="ECO:0000313" key="10">
    <source>
        <dbReference type="Proteomes" id="UP000008810"/>
    </source>
</evidence>
<dbReference type="eggNOG" id="KOG1237">
    <property type="taxonomic scope" value="Eukaryota"/>
</dbReference>
<evidence type="ECO:0000256" key="2">
    <source>
        <dbReference type="ARBA" id="ARBA00005982"/>
    </source>
</evidence>
<dbReference type="GeneID" id="100827725"/>
<dbReference type="EMBL" id="CM000883">
    <property type="protein sequence ID" value="KQJ85605.1"/>
    <property type="molecule type" value="Genomic_DNA"/>
</dbReference>
<feature type="transmembrane region" description="Helical" evidence="7">
    <location>
        <begin position="121"/>
        <end position="144"/>
    </location>
</feature>
<dbReference type="FunCoup" id="I1IG22">
    <property type="interactions" value="2"/>
</dbReference>
<dbReference type="Gramene" id="KQJ85605">
    <property type="protein sequence ID" value="KQJ85605"/>
    <property type="gene ID" value="BRADI_4g00530v3"/>
</dbReference>
<reference evidence="8 9" key="1">
    <citation type="journal article" date="2010" name="Nature">
        <title>Genome sequencing and analysis of the model grass Brachypodium distachyon.</title>
        <authorList>
            <consortium name="International Brachypodium Initiative"/>
        </authorList>
    </citation>
    <scope>NUCLEOTIDE SEQUENCE [LARGE SCALE GENOMIC DNA]</scope>
    <source>
        <strain evidence="8 9">Bd21</strain>
    </source>
</reference>
<proteinExistence type="inferred from homology"/>
<feature type="transmembrane region" description="Helical" evidence="7">
    <location>
        <begin position="209"/>
        <end position="229"/>
    </location>
</feature>
<dbReference type="GO" id="GO:0005886">
    <property type="term" value="C:plasma membrane"/>
    <property type="evidence" value="ECO:0000318"/>
    <property type="project" value="GO_Central"/>
</dbReference>
<evidence type="ECO:0000256" key="1">
    <source>
        <dbReference type="ARBA" id="ARBA00004141"/>
    </source>
</evidence>
<dbReference type="CDD" id="cd17416">
    <property type="entry name" value="MFS_NPF1_2"/>
    <property type="match status" value="1"/>
</dbReference>
<accession>I1IG22</accession>
<dbReference type="EnsemblPlants" id="KQJ85605">
    <property type="protein sequence ID" value="KQJ85605"/>
    <property type="gene ID" value="BRADI_4g00530v3"/>
</dbReference>
<evidence type="ECO:0000313" key="9">
    <source>
        <dbReference type="EnsemblPlants" id="KQJ85605"/>
    </source>
</evidence>
<feature type="transmembrane region" description="Helical" evidence="7">
    <location>
        <begin position="164"/>
        <end position="188"/>
    </location>
</feature>
<evidence type="ECO:0000256" key="6">
    <source>
        <dbReference type="SAM" id="MobiDB-lite"/>
    </source>
</evidence>
<keyword evidence="10" id="KW-1185">Reference proteome</keyword>
<feature type="transmembrane region" description="Helical" evidence="7">
    <location>
        <begin position="440"/>
        <end position="461"/>
    </location>
</feature>
<feature type="region of interest" description="Disordered" evidence="6">
    <location>
        <begin position="1"/>
        <end position="21"/>
    </location>
</feature>
<dbReference type="SUPFAM" id="SSF103473">
    <property type="entry name" value="MFS general substrate transporter"/>
    <property type="match status" value="1"/>
</dbReference>
<feature type="transmembrane region" description="Helical" evidence="7">
    <location>
        <begin position="235"/>
        <end position="255"/>
    </location>
</feature>
<evidence type="ECO:0000256" key="7">
    <source>
        <dbReference type="SAM" id="Phobius"/>
    </source>
</evidence>
<dbReference type="InterPro" id="IPR000109">
    <property type="entry name" value="POT_fam"/>
</dbReference>
<keyword evidence="5 7" id="KW-0472">Membrane</keyword>
<dbReference type="OrthoDB" id="8904098at2759"/>
<evidence type="ECO:0000313" key="8">
    <source>
        <dbReference type="EMBL" id="KQJ85605.1"/>
    </source>
</evidence>
<gene>
    <name evidence="9" type="primary">LOC100827725</name>
    <name evidence="8" type="ORF">BRADI_4g00530v3</name>
</gene>
<comment type="similarity">
    <text evidence="2">Belongs to the major facilitator superfamily. Proton-dependent oligopeptide transporter (POT/PTR) (TC 2.A.17) family.</text>
</comment>
<dbReference type="Gene3D" id="1.20.1250.20">
    <property type="entry name" value="MFS general substrate transporter like domains"/>
    <property type="match status" value="1"/>
</dbReference>
<dbReference type="KEGG" id="bdi:100827725"/>
<keyword evidence="3 7" id="KW-0812">Transmembrane</keyword>
<dbReference type="AlphaFoldDB" id="I1IG22"/>
<dbReference type="PANTHER" id="PTHR11654">
    <property type="entry name" value="OLIGOPEPTIDE TRANSPORTER-RELATED"/>
    <property type="match status" value="1"/>
</dbReference>
<feature type="transmembrane region" description="Helical" evidence="7">
    <location>
        <begin position="561"/>
        <end position="584"/>
    </location>
</feature>
<dbReference type="Pfam" id="PF00854">
    <property type="entry name" value="PTR2"/>
    <property type="match status" value="1"/>
</dbReference>
<evidence type="ECO:0000256" key="4">
    <source>
        <dbReference type="ARBA" id="ARBA00022989"/>
    </source>
</evidence>
<protein>
    <submittedName>
        <fullName evidence="8 9">Uncharacterized protein</fullName>
    </submittedName>
</protein>
<dbReference type="GO" id="GO:0022857">
    <property type="term" value="F:transmembrane transporter activity"/>
    <property type="evidence" value="ECO:0000318"/>
    <property type="project" value="GO_Central"/>
</dbReference>
<evidence type="ECO:0000256" key="3">
    <source>
        <dbReference type="ARBA" id="ARBA00022692"/>
    </source>
</evidence>
<reference evidence="9" key="3">
    <citation type="submission" date="2018-08" db="UniProtKB">
        <authorList>
            <consortium name="EnsemblPlants"/>
        </authorList>
    </citation>
    <scope>IDENTIFICATION</scope>
    <source>
        <strain evidence="9">cv. Bd21</strain>
    </source>
</reference>
<comment type="subcellular location">
    <subcellularLocation>
        <location evidence="1">Membrane</location>
        <topology evidence="1">Multi-pass membrane protein</topology>
    </subcellularLocation>
</comment>
<evidence type="ECO:0000256" key="5">
    <source>
        <dbReference type="ARBA" id="ARBA00023136"/>
    </source>
</evidence>
<dbReference type="OMA" id="EWHRRRV"/>
<feature type="compositionally biased region" description="Basic and acidic residues" evidence="6">
    <location>
        <begin position="602"/>
        <end position="612"/>
    </location>
</feature>
<reference evidence="8" key="2">
    <citation type="submission" date="2017-06" db="EMBL/GenBank/DDBJ databases">
        <title>WGS assembly of Brachypodium distachyon.</title>
        <authorList>
            <consortium name="The International Brachypodium Initiative"/>
            <person name="Lucas S."/>
            <person name="Harmon-Smith M."/>
            <person name="Lail K."/>
            <person name="Tice H."/>
            <person name="Grimwood J."/>
            <person name="Bruce D."/>
            <person name="Barry K."/>
            <person name="Shu S."/>
            <person name="Lindquist E."/>
            <person name="Wang M."/>
            <person name="Pitluck S."/>
            <person name="Vogel J.P."/>
            <person name="Garvin D.F."/>
            <person name="Mockler T.C."/>
            <person name="Schmutz J."/>
            <person name="Rokhsar D."/>
            <person name="Bevan M.W."/>
        </authorList>
    </citation>
    <scope>NUCLEOTIDE SEQUENCE</scope>
    <source>
        <strain evidence="8">Bd21</strain>
    </source>
</reference>